<gene>
    <name evidence="2" type="ORF">PMACD_LOCUS599</name>
</gene>
<dbReference type="PANTHER" id="PTHR11034">
    <property type="entry name" value="N-MYC DOWNSTREAM REGULATED"/>
    <property type="match status" value="1"/>
</dbReference>
<evidence type="ECO:0008006" key="4">
    <source>
        <dbReference type="Google" id="ProtNLM"/>
    </source>
</evidence>
<dbReference type="InterPro" id="IPR004142">
    <property type="entry name" value="NDRG"/>
</dbReference>
<organism evidence="2 3">
    <name type="scientific">Pieris macdunnoughi</name>
    <dbReference type="NCBI Taxonomy" id="345717"/>
    <lineage>
        <taxon>Eukaryota</taxon>
        <taxon>Metazoa</taxon>
        <taxon>Ecdysozoa</taxon>
        <taxon>Arthropoda</taxon>
        <taxon>Hexapoda</taxon>
        <taxon>Insecta</taxon>
        <taxon>Pterygota</taxon>
        <taxon>Neoptera</taxon>
        <taxon>Endopterygota</taxon>
        <taxon>Lepidoptera</taxon>
        <taxon>Glossata</taxon>
        <taxon>Ditrysia</taxon>
        <taxon>Papilionoidea</taxon>
        <taxon>Pieridae</taxon>
        <taxon>Pierinae</taxon>
        <taxon>Pieris</taxon>
    </lineage>
</organism>
<comment type="similarity">
    <text evidence="1">Belongs to the NDRG family.</text>
</comment>
<dbReference type="Proteomes" id="UP000663880">
    <property type="component" value="Unassembled WGS sequence"/>
</dbReference>
<dbReference type="InterPro" id="IPR029058">
    <property type="entry name" value="AB_hydrolase_fold"/>
</dbReference>
<dbReference type="AlphaFoldDB" id="A0A821LDE6"/>
<accession>A0A821LDE6</accession>
<dbReference type="SUPFAM" id="SSF53474">
    <property type="entry name" value="alpha/beta-Hydrolases"/>
    <property type="match status" value="1"/>
</dbReference>
<reference evidence="2" key="1">
    <citation type="submission" date="2021-02" db="EMBL/GenBank/DDBJ databases">
        <authorList>
            <person name="Steward A R."/>
        </authorList>
    </citation>
    <scope>NUCLEOTIDE SEQUENCE</scope>
</reference>
<proteinExistence type="inferred from homology"/>
<name>A0A821LDE6_9NEOP</name>
<evidence type="ECO:0000256" key="1">
    <source>
        <dbReference type="ARBA" id="ARBA00005598"/>
    </source>
</evidence>
<dbReference type="Pfam" id="PF03096">
    <property type="entry name" value="Ndr"/>
    <property type="match status" value="1"/>
</dbReference>
<sequence>MDNFGFVGDESYFESFAEKFRICGSPFVEIPNSQRSELPSTRRFSKHLCFELHINTDRGRILVAVQGDTMKPAIVTYHDLGLNYLSFESFFNHEDMQDILDNFCVYHMNAPGQEEGAATLPENYTYPTLDELASQIKYVQARFGFKTFIGLGVGAGANILARYAINNPSKMEGLALINCTSTQLGWLDWAYFKMTCRMMRRRGMCESAVEFLLWHHFGRIPEECNPNVVSKYRYQFANIPNPVNVAMFIDVFGKRQDLRLSRDSATMQIPVLNIVGALSPFVDATVTFNSRLEPSMSAWMKISDSSMVLEEEPGKAAEAFRLFLQGEGYVSPIPKKILLPRSDSIHSGDRRSCRHSPVIRITENPISEAVAC</sequence>
<evidence type="ECO:0000313" key="2">
    <source>
        <dbReference type="EMBL" id="CAF4749694.1"/>
    </source>
</evidence>
<dbReference type="Gene3D" id="3.40.50.1820">
    <property type="entry name" value="alpha/beta hydrolase"/>
    <property type="match status" value="1"/>
</dbReference>
<keyword evidence="3" id="KW-1185">Reference proteome</keyword>
<comment type="caution">
    <text evidence="2">The sequence shown here is derived from an EMBL/GenBank/DDBJ whole genome shotgun (WGS) entry which is preliminary data.</text>
</comment>
<protein>
    <recommendedName>
        <fullName evidence="4">Protein NDRG3</fullName>
    </recommendedName>
</protein>
<evidence type="ECO:0000313" key="3">
    <source>
        <dbReference type="Proteomes" id="UP000663880"/>
    </source>
</evidence>
<dbReference type="EMBL" id="CAJOBZ010000001">
    <property type="protein sequence ID" value="CAF4749694.1"/>
    <property type="molecule type" value="Genomic_DNA"/>
</dbReference>
<dbReference type="OrthoDB" id="741027at2759"/>